<dbReference type="PANTHER" id="PTHR43155:SF2">
    <property type="entry name" value="CYCLIC DI-GMP PHOSPHODIESTERASE PA4108"/>
    <property type="match status" value="1"/>
</dbReference>
<feature type="domain" description="HD-GYP" evidence="4">
    <location>
        <begin position="715"/>
        <end position="920"/>
    </location>
</feature>
<protein>
    <submittedName>
        <fullName evidence="5">HD domain-containing protein</fullName>
    </submittedName>
</protein>
<dbReference type="Gene3D" id="6.10.340.10">
    <property type="match status" value="1"/>
</dbReference>
<accession>A0A7X7LWY5</accession>
<sequence length="948" mass="102791">MPLHIPVAVLFSLLILGVGATISLYHFNETRRLLDGANHALFQNLADDTREVLLGANDSVRRLFMLLSASPLADARNAAERLQHLPEITGLLGAAPLIESVMVGYGNGDLFLVRRPHPGARPPEADAKARWIVLDVPPREGTPHQAHEHAFDAGLRHLGMRVPKIAPPEPRLSDWYRLAASTNGLVVTPPRPFAHAPGHGPSFAQRNGATVFAVNVDLSAMSALLRTRARTASTEARLLARDRSVLASSAAAASEGDGVILAALADYREVAVLSRQLAVADERPWHVSMAPMPGFGSEDWILAVATPDDELFAEAYRQRERSIVFTVAAVLLSFPFAWGLSRLLTIPLHRLADQAYAVSALRFDARSQTGSVILEVDQLADAMALMSGAIARFLEMGHRLGSARELEAVLEQVALGAREVSGASVSAVHVWDEGPGRGGDTTAGEVAASDGSLTRDPAGLLSEPWTQVAREAEGPFSFRRDGPEGLQKAVCVPLRTPEGEALGALALAAAQGSPLTAAPAEVTGFLVALAGSAAVALENQRLLAGRRALLHGVIRMVAEAIDAKSPYTGGHCRRVPVIALRLARAASASQAPALHDFRLSPSDWEALEIASWLHDCGKLTTPEYVVDKATKLETLYNRIHEIRTRFEVLKRDAEIAYWRGLAAGGEETALRRERDRAWHTLDGEFAFVAQCNRGGEDLPPASIARLERIAQRRWSRTIDDRLGLSRAELARRADEPLPSLPAEASLLQDCAHHVVPRPDCALYAEGNPWGFTMRAPARLYNHGELYNLSIRRGTLTREERFKIREHIVETMVMLSRLPFPRDLATVPEMACAHHETMDGRGYPRGLHGEQMSGAARVIAIADIFEALTATDRPYKDANSVAEALSLMREMAARREIDADLFALFAREAPWWDRDAPSDGGAEDGLRETDPAPSGPPAVTNPATQASFP</sequence>
<evidence type="ECO:0000259" key="4">
    <source>
        <dbReference type="PROSITE" id="PS51832"/>
    </source>
</evidence>
<dbReference type="InterPro" id="IPR003018">
    <property type="entry name" value="GAF"/>
</dbReference>
<dbReference type="PANTHER" id="PTHR43155">
    <property type="entry name" value="CYCLIC DI-GMP PHOSPHODIESTERASE PA4108-RELATED"/>
    <property type="match status" value="1"/>
</dbReference>
<keyword evidence="2" id="KW-0812">Transmembrane</keyword>
<evidence type="ECO:0000313" key="5">
    <source>
        <dbReference type="EMBL" id="NLF54742.1"/>
    </source>
</evidence>
<dbReference type="AlphaFoldDB" id="A0A7X7LWY5"/>
<dbReference type="InterPro" id="IPR029016">
    <property type="entry name" value="GAF-like_dom_sf"/>
</dbReference>
<evidence type="ECO:0000256" key="1">
    <source>
        <dbReference type="SAM" id="MobiDB-lite"/>
    </source>
</evidence>
<dbReference type="Pfam" id="PF13487">
    <property type="entry name" value="HD_5"/>
    <property type="match status" value="1"/>
</dbReference>
<comment type="caution">
    <text evidence="5">The sequence shown here is derived from an EMBL/GenBank/DDBJ whole genome shotgun (WGS) entry which is preliminary data.</text>
</comment>
<dbReference type="SUPFAM" id="SSF55781">
    <property type="entry name" value="GAF domain-like"/>
    <property type="match status" value="1"/>
</dbReference>
<name>A0A7X7LWY5_9RHOO</name>
<feature type="domain" description="HAMP" evidence="3">
    <location>
        <begin position="342"/>
        <end position="395"/>
    </location>
</feature>
<proteinExistence type="predicted"/>
<keyword evidence="2" id="KW-1133">Transmembrane helix</keyword>
<dbReference type="InterPro" id="IPR003660">
    <property type="entry name" value="HAMP_dom"/>
</dbReference>
<reference evidence="5 6" key="1">
    <citation type="journal article" date="2020" name="Biotechnol. Biofuels">
        <title>New insights from the biogas microbiome by comprehensive genome-resolved metagenomics of nearly 1600 species originating from multiple anaerobic digesters.</title>
        <authorList>
            <person name="Campanaro S."/>
            <person name="Treu L."/>
            <person name="Rodriguez-R L.M."/>
            <person name="Kovalovszki A."/>
            <person name="Ziels R.M."/>
            <person name="Maus I."/>
            <person name="Zhu X."/>
            <person name="Kougias P.G."/>
            <person name="Basile A."/>
            <person name="Luo G."/>
            <person name="Schluter A."/>
            <person name="Konstantinidis K.T."/>
            <person name="Angelidaki I."/>
        </authorList>
    </citation>
    <scope>NUCLEOTIDE SEQUENCE [LARGE SCALE GENOMIC DNA]</scope>
    <source>
        <strain evidence="5">AS06rmzACSIP_256</strain>
    </source>
</reference>
<dbReference type="GO" id="GO:0007165">
    <property type="term" value="P:signal transduction"/>
    <property type="evidence" value="ECO:0007669"/>
    <property type="project" value="InterPro"/>
</dbReference>
<gene>
    <name evidence="5" type="ORF">GX576_10190</name>
</gene>
<feature type="transmembrane region" description="Helical" evidence="2">
    <location>
        <begin position="322"/>
        <end position="340"/>
    </location>
</feature>
<evidence type="ECO:0000313" key="6">
    <source>
        <dbReference type="Proteomes" id="UP000536534"/>
    </source>
</evidence>
<dbReference type="InterPro" id="IPR037522">
    <property type="entry name" value="HD_GYP_dom"/>
</dbReference>
<feature type="transmembrane region" description="Helical" evidence="2">
    <location>
        <begin position="6"/>
        <end position="27"/>
    </location>
</feature>
<dbReference type="GO" id="GO:0008081">
    <property type="term" value="F:phosphoric diester hydrolase activity"/>
    <property type="evidence" value="ECO:0007669"/>
    <property type="project" value="UniProtKB-ARBA"/>
</dbReference>
<dbReference type="SUPFAM" id="SSF109604">
    <property type="entry name" value="HD-domain/PDEase-like"/>
    <property type="match status" value="2"/>
</dbReference>
<keyword evidence="2" id="KW-0472">Membrane</keyword>
<dbReference type="Proteomes" id="UP000536534">
    <property type="component" value="Unassembled WGS sequence"/>
</dbReference>
<feature type="region of interest" description="Disordered" evidence="1">
    <location>
        <begin position="911"/>
        <end position="948"/>
    </location>
</feature>
<dbReference type="GO" id="GO:0016020">
    <property type="term" value="C:membrane"/>
    <property type="evidence" value="ECO:0007669"/>
    <property type="project" value="InterPro"/>
</dbReference>
<dbReference type="CDD" id="cd00077">
    <property type="entry name" value="HDc"/>
    <property type="match status" value="1"/>
</dbReference>
<evidence type="ECO:0000259" key="3">
    <source>
        <dbReference type="PROSITE" id="PS50885"/>
    </source>
</evidence>
<dbReference type="PROSITE" id="PS50885">
    <property type="entry name" value="HAMP"/>
    <property type="match status" value="1"/>
</dbReference>
<dbReference type="EMBL" id="JAAYYV010000261">
    <property type="protein sequence ID" value="NLF54742.1"/>
    <property type="molecule type" value="Genomic_DNA"/>
</dbReference>
<dbReference type="PROSITE" id="PS51832">
    <property type="entry name" value="HD_GYP"/>
    <property type="match status" value="1"/>
</dbReference>
<organism evidence="5 6">
    <name type="scientific">Thauera phenolivorans</name>
    <dbReference type="NCBI Taxonomy" id="1792543"/>
    <lineage>
        <taxon>Bacteria</taxon>
        <taxon>Pseudomonadati</taxon>
        <taxon>Pseudomonadota</taxon>
        <taxon>Betaproteobacteria</taxon>
        <taxon>Rhodocyclales</taxon>
        <taxon>Zoogloeaceae</taxon>
        <taxon>Thauera</taxon>
    </lineage>
</organism>
<evidence type="ECO:0000256" key="2">
    <source>
        <dbReference type="SAM" id="Phobius"/>
    </source>
</evidence>
<dbReference type="InterPro" id="IPR003607">
    <property type="entry name" value="HD/PDEase_dom"/>
</dbReference>
<dbReference type="Pfam" id="PF13492">
    <property type="entry name" value="GAF_3"/>
    <property type="match status" value="1"/>
</dbReference>
<dbReference type="Gene3D" id="1.10.3210.10">
    <property type="entry name" value="Hypothetical protein af1432"/>
    <property type="match status" value="2"/>
</dbReference>
<dbReference type="Gene3D" id="3.30.450.40">
    <property type="match status" value="1"/>
</dbReference>